<accession>A0A3P7N9K7</accession>
<feature type="non-terminal residue" evidence="2">
    <location>
        <position position="61"/>
    </location>
</feature>
<feature type="region of interest" description="Disordered" evidence="1">
    <location>
        <begin position="1"/>
        <end position="24"/>
    </location>
</feature>
<feature type="compositionally biased region" description="Polar residues" evidence="1">
    <location>
        <begin position="12"/>
        <end position="24"/>
    </location>
</feature>
<evidence type="ECO:0000313" key="2">
    <source>
        <dbReference type="EMBL" id="VDN39264.1"/>
    </source>
</evidence>
<evidence type="ECO:0000313" key="3">
    <source>
        <dbReference type="Proteomes" id="UP000281553"/>
    </source>
</evidence>
<evidence type="ECO:0000256" key="1">
    <source>
        <dbReference type="SAM" id="MobiDB-lite"/>
    </source>
</evidence>
<dbReference type="OrthoDB" id="10480582at2759"/>
<sequence>MHSDSDSDQEEAGTTNATRGNSGTVLSSLVEFGSNLFRPDFKKVSVRTKQRTSVNAASAAA</sequence>
<keyword evidence="3" id="KW-1185">Reference proteome</keyword>
<organism evidence="2 3">
    <name type="scientific">Dibothriocephalus latus</name>
    <name type="common">Fish tapeworm</name>
    <name type="synonym">Diphyllobothrium latum</name>
    <dbReference type="NCBI Taxonomy" id="60516"/>
    <lineage>
        <taxon>Eukaryota</taxon>
        <taxon>Metazoa</taxon>
        <taxon>Spiralia</taxon>
        <taxon>Lophotrochozoa</taxon>
        <taxon>Platyhelminthes</taxon>
        <taxon>Cestoda</taxon>
        <taxon>Eucestoda</taxon>
        <taxon>Diphyllobothriidea</taxon>
        <taxon>Diphyllobothriidae</taxon>
        <taxon>Dibothriocephalus</taxon>
    </lineage>
</organism>
<name>A0A3P7N9K7_DIBLA</name>
<gene>
    <name evidence="2" type="ORF">DILT_LOCUS17813</name>
</gene>
<dbReference type="AlphaFoldDB" id="A0A3P7N9K7"/>
<reference evidence="2 3" key="1">
    <citation type="submission" date="2018-11" db="EMBL/GenBank/DDBJ databases">
        <authorList>
            <consortium name="Pathogen Informatics"/>
        </authorList>
    </citation>
    <scope>NUCLEOTIDE SEQUENCE [LARGE SCALE GENOMIC DNA]</scope>
</reference>
<protein>
    <submittedName>
        <fullName evidence="2">Uncharacterized protein</fullName>
    </submittedName>
</protein>
<dbReference type="Proteomes" id="UP000281553">
    <property type="component" value="Unassembled WGS sequence"/>
</dbReference>
<dbReference type="EMBL" id="UYRU01094946">
    <property type="protein sequence ID" value="VDN39264.1"/>
    <property type="molecule type" value="Genomic_DNA"/>
</dbReference>
<proteinExistence type="predicted"/>
<feature type="compositionally biased region" description="Acidic residues" evidence="1">
    <location>
        <begin position="1"/>
        <end position="11"/>
    </location>
</feature>